<sequence>WLATEHQRQQQQPCRQQLRQPWWWQKQSRTSSFGLGLSRCRLLGRSSTGGELRGRWRSKLPRRQRGLVRERRQDPRR</sequence>
<organism evidence="2 3">
    <name type="scientific">Stylosanthes scabra</name>
    <dbReference type="NCBI Taxonomy" id="79078"/>
    <lineage>
        <taxon>Eukaryota</taxon>
        <taxon>Viridiplantae</taxon>
        <taxon>Streptophyta</taxon>
        <taxon>Embryophyta</taxon>
        <taxon>Tracheophyta</taxon>
        <taxon>Spermatophyta</taxon>
        <taxon>Magnoliopsida</taxon>
        <taxon>eudicotyledons</taxon>
        <taxon>Gunneridae</taxon>
        <taxon>Pentapetalae</taxon>
        <taxon>rosids</taxon>
        <taxon>fabids</taxon>
        <taxon>Fabales</taxon>
        <taxon>Fabaceae</taxon>
        <taxon>Papilionoideae</taxon>
        <taxon>50 kb inversion clade</taxon>
        <taxon>dalbergioids sensu lato</taxon>
        <taxon>Dalbergieae</taxon>
        <taxon>Pterocarpus clade</taxon>
        <taxon>Stylosanthes</taxon>
    </lineage>
</organism>
<feature type="compositionally biased region" description="Basic residues" evidence="1">
    <location>
        <begin position="55"/>
        <end position="66"/>
    </location>
</feature>
<evidence type="ECO:0000313" key="2">
    <source>
        <dbReference type="EMBL" id="MED6188187.1"/>
    </source>
</evidence>
<evidence type="ECO:0000256" key="1">
    <source>
        <dbReference type="SAM" id="MobiDB-lite"/>
    </source>
</evidence>
<accession>A0ABU6WS52</accession>
<dbReference type="Proteomes" id="UP001341840">
    <property type="component" value="Unassembled WGS sequence"/>
</dbReference>
<gene>
    <name evidence="2" type="ORF">PIB30_083621</name>
</gene>
<comment type="caution">
    <text evidence="2">The sequence shown here is derived from an EMBL/GenBank/DDBJ whole genome shotgun (WGS) entry which is preliminary data.</text>
</comment>
<evidence type="ECO:0000313" key="3">
    <source>
        <dbReference type="Proteomes" id="UP001341840"/>
    </source>
</evidence>
<name>A0ABU6WS52_9FABA</name>
<feature type="region of interest" description="Disordered" evidence="1">
    <location>
        <begin position="47"/>
        <end position="77"/>
    </location>
</feature>
<feature type="non-terminal residue" evidence="2">
    <location>
        <position position="1"/>
    </location>
</feature>
<protein>
    <submittedName>
        <fullName evidence="2">Uncharacterized protein</fullName>
    </submittedName>
</protein>
<proteinExistence type="predicted"/>
<keyword evidence="3" id="KW-1185">Reference proteome</keyword>
<reference evidence="2 3" key="1">
    <citation type="journal article" date="2023" name="Plants (Basel)">
        <title>Bridging the Gap: Combining Genomics and Transcriptomics Approaches to Understand Stylosanthes scabra, an Orphan Legume from the Brazilian Caatinga.</title>
        <authorList>
            <person name="Ferreira-Neto J.R.C."/>
            <person name="da Silva M.D."/>
            <person name="Binneck E."/>
            <person name="de Melo N.F."/>
            <person name="da Silva R.H."/>
            <person name="de Melo A.L.T.M."/>
            <person name="Pandolfi V."/>
            <person name="Bustamante F.O."/>
            <person name="Brasileiro-Vidal A.C."/>
            <person name="Benko-Iseppon A.M."/>
        </authorList>
    </citation>
    <scope>NUCLEOTIDE SEQUENCE [LARGE SCALE GENOMIC DNA]</scope>
    <source>
        <tissue evidence="2">Leaves</tissue>
    </source>
</reference>
<feature type="compositionally biased region" description="Basic and acidic residues" evidence="1">
    <location>
        <begin position="67"/>
        <end position="77"/>
    </location>
</feature>
<dbReference type="EMBL" id="JASCZI010182571">
    <property type="protein sequence ID" value="MED6188187.1"/>
    <property type="molecule type" value="Genomic_DNA"/>
</dbReference>